<dbReference type="PANTHER" id="PTHR30514:SF18">
    <property type="entry name" value="RPIR-FAMILY TRANSCRIPTIONAL REGULATOR"/>
    <property type="match status" value="1"/>
</dbReference>
<dbReference type="GO" id="GO:1901135">
    <property type="term" value="P:carbohydrate derivative metabolic process"/>
    <property type="evidence" value="ECO:0007669"/>
    <property type="project" value="InterPro"/>
</dbReference>
<feature type="coiled-coil region" evidence="4">
    <location>
        <begin position="92"/>
        <end position="119"/>
    </location>
</feature>
<keyword evidence="1" id="KW-0805">Transcription regulation</keyword>
<dbReference type="GO" id="GO:0097367">
    <property type="term" value="F:carbohydrate derivative binding"/>
    <property type="evidence" value="ECO:0007669"/>
    <property type="project" value="InterPro"/>
</dbReference>
<keyword evidence="7" id="KW-1185">Reference proteome</keyword>
<dbReference type="PROSITE" id="PS51071">
    <property type="entry name" value="HTH_RPIR"/>
    <property type="match status" value="1"/>
</dbReference>
<evidence type="ECO:0000256" key="2">
    <source>
        <dbReference type="ARBA" id="ARBA00023125"/>
    </source>
</evidence>
<dbReference type="RefSeq" id="WP_010696218.1">
    <property type="nucleotide sequence ID" value="NZ_CP061007.1"/>
</dbReference>
<evidence type="ECO:0000313" key="6">
    <source>
        <dbReference type="EMBL" id="PKW16165.1"/>
    </source>
</evidence>
<keyword evidence="4" id="KW-0175">Coiled coil</keyword>
<gene>
    <name evidence="6" type="ORF">A8926_3973</name>
</gene>
<dbReference type="Pfam" id="PF01418">
    <property type="entry name" value="HTH_6"/>
    <property type="match status" value="1"/>
</dbReference>
<dbReference type="InterPro" id="IPR035472">
    <property type="entry name" value="RpiR-like_SIS"/>
</dbReference>
<evidence type="ECO:0000256" key="4">
    <source>
        <dbReference type="SAM" id="Coils"/>
    </source>
</evidence>
<dbReference type="InterPro" id="IPR001347">
    <property type="entry name" value="SIS_dom"/>
</dbReference>
<dbReference type="CDD" id="cd05013">
    <property type="entry name" value="SIS_RpiR"/>
    <property type="match status" value="1"/>
</dbReference>
<feature type="domain" description="HTH rpiR-type" evidence="5">
    <location>
        <begin position="6"/>
        <end position="82"/>
    </location>
</feature>
<reference evidence="6" key="1">
    <citation type="submission" date="2017-12" db="EMBL/GenBank/DDBJ databases">
        <title>Sequencing the genomes of 1000 Actinobacteria strains.</title>
        <authorList>
            <person name="Klenk H.-P."/>
        </authorList>
    </citation>
    <scope>NUCLEOTIDE SEQUENCE [LARGE SCALE GENOMIC DNA]</scope>
    <source>
        <strain evidence="6">DSM 44228</strain>
    </source>
</reference>
<dbReference type="STRING" id="994479.GCA_000194155_03250"/>
<dbReference type="InterPro" id="IPR000281">
    <property type="entry name" value="HTH_RpiR"/>
</dbReference>
<dbReference type="GO" id="GO:0003677">
    <property type="term" value="F:DNA binding"/>
    <property type="evidence" value="ECO:0007669"/>
    <property type="project" value="UniProtKB-KW"/>
</dbReference>
<name>A0A2N3XZS0_SACSN</name>
<dbReference type="InterPro" id="IPR047640">
    <property type="entry name" value="RpiR-like"/>
</dbReference>
<accession>A0A2N3XZS0</accession>
<dbReference type="Proteomes" id="UP000233786">
    <property type="component" value="Unassembled WGS sequence"/>
</dbReference>
<sequence>MNNGADSLPERVRVRYDQLSKSQRKIARFCISHAAEAGSLTAMRIAEKLGVSESTVVRFAIKIGYDGFPQMQDALREELRGAPTPSGEHTERDTHDVALESLRNDLDALQQSIDEIDLAALTRATTALGEATNVYVCGFRTSFSLAYQAYFHLRKVRPSVRLLGDIGGTLVDDLEMIEPGDAVLAFTFPVYDDRAIQVANRAVSVGASCVVVTDSALAPLPIDPLLHLLMVRHDSLSFFNSTVAATALLNSIIVRLAEARSRQEPSFERTLSKSFHTKGKL</sequence>
<dbReference type="Gene3D" id="3.40.50.10490">
    <property type="entry name" value="Glucose-6-phosphate isomerase like protein, domain 1"/>
    <property type="match status" value="1"/>
</dbReference>
<dbReference type="InterPro" id="IPR009057">
    <property type="entry name" value="Homeodomain-like_sf"/>
</dbReference>
<dbReference type="SUPFAM" id="SSF46689">
    <property type="entry name" value="Homeodomain-like"/>
    <property type="match status" value="1"/>
</dbReference>
<dbReference type="PANTHER" id="PTHR30514">
    <property type="entry name" value="GLUCOKINASE"/>
    <property type="match status" value="1"/>
</dbReference>
<evidence type="ECO:0000259" key="5">
    <source>
        <dbReference type="PROSITE" id="PS51071"/>
    </source>
</evidence>
<dbReference type="GO" id="GO:0003700">
    <property type="term" value="F:DNA-binding transcription factor activity"/>
    <property type="evidence" value="ECO:0007669"/>
    <property type="project" value="InterPro"/>
</dbReference>
<proteinExistence type="predicted"/>
<dbReference type="Pfam" id="PF01380">
    <property type="entry name" value="SIS"/>
    <property type="match status" value="1"/>
</dbReference>
<dbReference type="InterPro" id="IPR046348">
    <property type="entry name" value="SIS_dom_sf"/>
</dbReference>
<dbReference type="SUPFAM" id="SSF53697">
    <property type="entry name" value="SIS domain"/>
    <property type="match status" value="1"/>
</dbReference>
<dbReference type="EMBL" id="PJNB01000001">
    <property type="protein sequence ID" value="PKW16165.1"/>
    <property type="molecule type" value="Genomic_DNA"/>
</dbReference>
<organism evidence="6 7">
    <name type="scientific">Saccharopolyspora spinosa</name>
    <dbReference type="NCBI Taxonomy" id="60894"/>
    <lineage>
        <taxon>Bacteria</taxon>
        <taxon>Bacillati</taxon>
        <taxon>Actinomycetota</taxon>
        <taxon>Actinomycetes</taxon>
        <taxon>Pseudonocardiales</taxon>
        <taxon>Pseudonocardiaceae</taxon>
        <taxon>Saccharopolyspora</taxon>
    </lineage>
</organism>
<protein>
    <submittedName>
        <fullName evidence="6">RpiR family transcriptional regulator</fullName>
    </submittedName>
</protein>
<dbReference type="InterPro" id="IPR036388">
    <property type="entry name" value="WH-like_DNA-bd_sf"/>
</dbReference>
<evidence type="ECO:0000256" key="1">
    <source>
        <dbReference type="ARBA" id="ARBA00023015"/>
    </source>
</evidence>
<keyword evidence="3" id="KW-0804">Transcription</keyword>
<dbReference type="Gene3D" id="1.10.10.10">
    <property type="entry name" value="Winged helix-like DNA-binding domain superfamily/Winged helix DNA-binding domain"/>
    <property type="match status" value="1"/>
</dbReference>
<comment type="caution">
    <text evidence="6">The sequence shown here is derived from an EMBL/GenBank/DDBJ whole genome shotgun (WGS) entry which is preliminary data.</text>
</comment>
<evidence type="ECO:0000313" key="7">
    <source>
        <dbReference type="Proteomes" id="UP000233786"/>
    </source>
</evidence>
<keyword evidence="2" id="KW-0238">DNA-binding</keyword>
<dbReference type="AlphaFoldDB" id="A0A2N3XZS0"/>
<evidence type="ECO:0000256" key="3">
    <source>
        <dbReference type="ARBA" id="ARBA00023163"/>
    </source>
</evidence>